<feature type="transmembrane region" description="Helical" evidence="6">
    <location>
        <begin position="256"/>
        <end position="277"/>
    </location>
</feature>
<name>A0ABT9JPZ2_9PROT</name>
<dbReference type="InterPro" id="IPR037272">
    <property type="entry name" value="SNS_sf"/>
</dbReference>
<dbReference type="InterPro" id="IPR000175">
    <property type="entry name" value="Na/ntran_symport"/>
</dbReference>
<feature type="transmembrane region" description="Helical" evidence="6">
    <location>
        <begin position="177"/>
        <end position="195"/>
    </location>
</feature>
<evidence type="ECO:0000313" key="7">
    <source>
        <dbReference type="EMBL" id="MDP8566609.1"/>
    </source>
</evidence>
<evidence type="ECO:0000256" key="4">
    <source>
        <dbReference type="ARBA" id="ARBA00022989"/>
    </source>
</evidence>
<dbReference type="CDD" id="cd10336">
    <property type="entry name" value="SLC6sbd_Tyt1-Like"/>
    <property type="match status" value="1"/>
</dbReference>
<dbReference type="PANTHER" id="PTHR42948">
    <property type="entry name" value="TRANSPORTER"/>
    <property type="match status" value="1"/>
</dbReference>
<evidence type="ECO:0000256" key="5">
    <source>
        <dbReference type="ARBA" id="ARBA00023136"/>
    </source>
</evidence>
<dbReference type="SUPFAM" id="SSF161070">
    <property type="entry name" value="SNF-like"/>
    <property type="match status" value="1"/>
</dbReference>
<reference evidence="8" key="1">
    <citation type="journal article" date="2019" name="Int. J. Syst. Evol. Microbiol.">
        <title>The Global Catalogue of Microorganisms (GCM) 10K type strain sequencing project: providing services to taxonomists for standard genome sequencing and annotation.</title>
        <authorList>
            <consortium name="The Broad Institute Genomics Platform"/>
            <consortium name="The Broad Institute Genome Sequencing Center for Infectious Disease"/>
            <person name="Wu L."/>
            <person name="Ma J."/>
        </authorList>
    </citation>
    <scope>NUCLEOTIDE SEQUENCE [LARGE SCALE GENOMIC DNA]</scope>
    <source>
        <strain evidence="8">VKM B-3159</strain>
    </source>
</reference>
<feature type="transmembrane region" description="Helical" evidence="6">
    <location>
        <begin position="428"/>
        <end position="449"/>
    </location>
</feature>
<feature type="transmembrane region" description="Helical" evidence="6">
    <location>
        <begin position="349"/>
        <end position="369"/>
    </location>
</feature>
<keyword evidence="5 6" id="KW-0472">Membrane</keyword>
<keyword evidence="3 6" id="KW-0812">Transmembrane</keyword>
<proteinExistence type="predicted"/>
<evidence type="ECO:0000256" key="1">
    <source>
        <dbReference type="ARBA" id="ARBA00004141"/>
    </source>
</evidence>
<feature type="transmembrane region" description="Helical" evidence="6">
    <location>
        <begin position="41"/>
        <end position="60"/>
    </location>
</feature>
<feature type="transmembrane region" description="Helical" evidence="6">
    <location>
        <begin position="12"/>
        <end position="29"/>
    </location>
</feature>
<gene>
    <name evidence="7" type="ORF">Q9291_01990</name>
</gene>
<protein>
    <submittedName>
        <fullName evidence="7">Sodium-dependent transporter</fullName>
    </submittedName>
</protein>
<evidence type="ECO:0000256" key="6">
    <source>
        <dbReference type="SAM" id="Phobius"/>
    </source>
</evidence>
<dbReference type="PRINTS" id="PR00176">
    <property type="entry name" value="NANEUSMPORT"/>
</dbReference>
<dbReference type="InterPro" id="IPR047218">
    <property type="entry name" value="YocR/YhdH-like"/>
</dbReference>
<comment type="caution">
    <text evidence="7">The sequence shown here is derived from an EMBL/GenBank/DDBJ whole genome shotgun (WGS) entry which is preliminary data.</text>
</comment>
<keyword evidence="8" id="KW-1185">Reference proteome</keyword>
<feature type="transmembrane region" description="Helical" evidence="6">
    <location>
        <begin position="215"/>
        <end position="244"/>
    </location>
</feature>
<dbReference type="Proteomes" id="UP001225906">
    <property type="component" value="Unassembled WGS sequence"/>
</dbReference>
<evidence type="ECO:0000256" key="2">
    <source>
        <dbReference type="ARBA" id="ARBA00022448"/>
    </source>
</evidence>
<sequence length="450" mass="49064">MSQHRGTWKNRWTFMLATAGSAIGLGNIWKLPYMIGVNGGSAFVLVFIACIFFVGIPLMMTEIMLGRRAQQNPLDAIHSLAIEARVSTHWRWLGAMGMLAGVLILSFYSVIAGWVLSYIVAAMQNTFSHISAAQSQSSFNALLANPIQLTIWHSLFMVMVMGVVARGVNSGLEKANNVLMPALFVILFILLGYSMSVGDMRAAANFMFTPDFSKITPMAVLSALGHAFFSLSLGMGSVMVYGSYLSRDVSIARTTVWIALIDTMLGLLVGLAIYSLVFANHLAPNAGPGLLFQTLPIAFGAMPAGNIIATLFFLLVAFAAWTSAISLVEPTIAWVVENTTFKRNMVSTLLGLIIWLTGLSVVLSFNIWAEVKVLFGLNIFETLDKLTSTLMLPLGGLLMAVFAGYFMKKNHTQNEFGLHPFTYKCWRSANNIIAPVAIIAVFIYLLGLVK</sequence>
<accession>A0ABT9JPZ2</accession>
<keyword evidence="2" id="KW-0813">Transport</keyword>
<evidence type="ECO:0000256" key="3">
    <source>
        <dbReference type="ARBA" id="ARBA00022692"/>
    </source>
</evidence>
<feature type="transmembrane region" description="Helical" evidence="6">
    <location>
        <begin position="92"/>
        <end position="121"/>
    </location>
</feature>
<comment type="subcellular location">
    <subcellularLocation>
        <location evidence="1">Membrane</location>
        <topology evidence="1">Multi-pass membrane protein</topology>
    </subcellularLocation>
</comment>
<dbReference type="PROSITE" id="PS50267">
    <property type="entry name" value="NA_NEUROTRAN_SYMP_3"/>
    <property type="match status" value="1"/>
</dbReference>
<organism evidence="7 8">
    <name type="scientific">Methylophilus aquaticus</name>
    <dbReference type="NCBI Taxonomy" id="1971610"/>
    <lineage>
        <taxon>Bacteria</taxon>
        <taxon>Pseudomonadati</taxon>
        <taxon>Pseudomonadota</taxon>
        <taxon>Betaproteobacteria</taxon>
        <taxon>Nitrosomonadales</taxon>
        <taxon>Methylophilaceae</taxon>
        <taxon>Methylophilus</taxon>
    </lineage>
</organism>
<feature type="transmembrane region" description="Helical" evidence="6">
    <location>
        <begin position="297"/>
        <end position="328"/>
    </location>
</feature>
<dbReference type="RefSeq" id="WP_306388313.1">
    <property type="nucleotide sequence ID" value="NZ_JAVCAP010000002.1"/>
</dbReference>
<feature type="transmembrane region" description="Helical" evidence="6">
    <location>
        <begin position="141"/>
        <end position="165"/>
    </location>
</feature>
<dbReference type="PANTHER" id="PTHR42948:SF1">
    <property type="entry name" value="TRANSPORTER"/>
    <property type="match status" value="1"/>
</dbReference>
<dbReference type="EMBL" id="JAVCAP010000002">
    <property type="protein sequence ID" value="MDP8566609.1"/>
    <property type="molecule type" value="Genomic_DNA"/>
</dbReference>
<dbReference type="Pfam" id="PF00209">
    <property type="entry name" value="SNF"/>
    <property type="match status" value="2"/>
</dbReference>
<keyword evidence="4 6" id="KW-1133">Transmembrane helix</keyword>
<dbReference type="NCBIfam" id="NF037979">
    <property type="entry name" value="Na_transp"/>
    <property type="match status" value="1"/>
</dbReference>
<evidence type="ECO:0000313" key="8">
    <source>
        <dbReference type="Proteomes" id="UP001225906"/>
    </source>
</evidence>
<feature type="transmembrane region" description="Helical" evidence="6">
    <location>
        <begin position="389"/>
        <end position="407"/>
    </location>
</feature>